<dbReference type="EMBL" id="JAENHO010000002">
    <property type="protein sequence ID" value="MBL7254073.1"/>
    <property type="molecule type" value="Genomic_DNA"/>
</dbReference>
<dbReference type="SUPFAM" id="SSF46785">
    <property type="entry name" value="Winged helix' DNA-binding domain"/>
    <property type="match status" value="1"/>
</dbReference>
<proteinExistence type="predicted"/>
<accession>A0ABS1VHB4</accession>
<dbReference type="Gene3D" id="1.10.10.10">
    <property type="entry name" value="Winged helix-like DNA-binding domain superfamily/Winged helix DNA-binding domain"/>
    <property type="match status" value="1"/>
</dbReference>
<evidence type="ECO:0000313" key="3">
    <source>
        <dbReference type="Proteomes" id="UP000598996"/>
    </source>
</evidence>
<organism evidence="2 3">
    <name type="scientific">Paractinoplanes lichenicola</name>
    <dbReference type="NCBI Taxonomy" id="2802976"/>
    <lineage>
        <taxon>Bacteria</taxon>
        <taxon>Bacillati</taxon>
        <taxon>Actinomycetota</taxon>
        <taxon>Actinomycetes</taxon>
        <taxon>Micromonosporales</taxon>
        <taxon>Micromonosporaceae</taxon>
        <taxon>Paractinoplanes</taxon>
    </lineage>
</organism>
<dbReference type="SMART" id="SM00347">
    <property type="entry name" value="HTH_MARR"/>
    <property type="match status" value="1"/>
</dbReference>
<feature type="domain" description="HTH marR-type" evidence="1">
    <location>
        <begin position="1"/>
        <end position="132"/>
    </location>
</feature>
<evidence type="ECO:0000259" key="1">
    <source>
        <dbReference type="PROSITE" id="PS50995"/>
    </source>
</evidence>
<dbReference type="PANTHER" id="PTHR33164">
    <property type="entry name" value="TRANSCRIPTIONAL REGULATOR, MARR FAMILY"/>
    <property type="match status" value="1"/>
</dbReference>
<dbReference type="RefSeq" id="WP_202990416.1">
    <property type="nucleotide sequence ID" value="NZ_JAENHO010000002.1"/>
</dbReference>
<comment type="caution">
    <text evidence="2">The sequence shown here is derived from an EMBL/GenBank/DDBJ whole genome shotgun (WGS) entry which is preliminary data.</text>
</comment>
<dbReference type="InterPro" id="IPR036388">
    <property type="entry name" value="WH-like_DNA-bd_sf"/>
</dbReference>
<dbReference type="PANTHER" id="PTHR33164:SF107">
    <property type="entry name" value="TRANSCRIPTIONAL REGULATORY PROTEIN"/>
    <property type="match status" value="1"/>
</dbReference>
<evidence type="ECO:0000313" key="2">
    <source>
        <dbReference type="EMBL" id="MBL7254073.1"/>
    </source>
</evidence>
<dbReference type="InterPro" id="IPR039422">
    <property type="entry name" value="MarR/SlyA-like"/>
</dbReference>
<dbReference type="InterPro" id="IPR000835">
    <property type="entry name" value="HTH_MarR-typ"/>
</dbReference>
<dbReference type="Proteomes" id="UP000598996">
    <property type="component" value="Unassembled WGS sequence"/>
</dbReference>
<dbReference type="PROSITE" id="PS50995">
    <property type="entry name" value="HTH_MARR_2"/>
    <property type="match status" value="1"/>
</dbReference>
<sequence length="146" mass="15724">MTGFGITMVGLSVLIQRRYAQICAEHDLTPAQAQLLCMIKDQPCGMRELAPLMGMERPGLTGLVIRAEKLGLVQRDSPGRDRRAVVVSTTPFGQKTVEALYADIDASVPDLLNDLPAAGRASFEHVLQALAEAMKSPMLHPKPGAC</sequence>
<dbReference type="InterPro" id="IPR036390">
    <property type="entry name" value="WH_DNA-bd_sf"/>
</dbReference>
<reference evidence="2 3" key="1">
    <citation type="submission" date="2021-01" db="EMBL/GenBank/DDBJ databases">
        <title>Actinoplanes sp. nov. LDG1-01 isolated from lichen.</title>
        <authorList>
            <person name="Saeng-In P."/>
            <person name="Phongsopitanun W."/>
            <person name="Kanchanasin P."/>
            <person name="Yuki M."/>
            <person name="Kudo T."/>
            <person name="Ohkuma M."/>
            <person name="Tanasupawat S."/>
        </authorList>
    </citation>
    <scope>NUCLEOTIDE SEQUENCE [LARGE SCALE GENOMIC DNA]</scope>
    <source>
        <strain evidence="2 3">LDG1-01</strain>
    </source>
</reference>
<protein>
    <submittedName>
        <fullName evidence="2">MarR family transcriptional regulator</fullName>
    </submittedName>
</protein>
<keyword evidence="3" id="KW-1185">Reference proteome</keyword>
<name>A0ABS1VHB4_9ACTN</name>
<gene>
    <name evidence="2" type="ORF">JKJ07_07100</name>
</gene>
<dbReference type="Pfam" id="PF12802">
    <property type="entry name" value="MarR_2"/>
    <property type="match status" value="1"/>
</dbReference>